<organism evidence="1 2">
    <name type="scientific">Tenggerimyces flavus</name>
    <dbReference type="NCBI Taxonomy" id="1708749"/>
    <lineage>
        <taxon>Bacteria</taxon>
        <taxon>Bacillati</taxon>
        <taxon>Actinomycetota</taxon>
        <taxon>Actinomycetes</taxon>
        <taxon>Propionibacteriales</taxon>
        <taxon>Nocardioidaceae</taxon>
        <taxon>Tenggerimyces</taxon>
    </lineage>
</organism>
<evidence type="ECO:0000313" key="1">
    <source>
        <dbReference type="EMBL" id="MFC3761825.1"/>
    </source>
</evidence>
<dbReference type="Proteomes" id="UP001595699">
    <property type="component" value="Unassembled WGS sequence"/>
</dbReference>
<keyword evidence="2" id="KW-1185">Reference proteome</keyword>
<dbReference type="EMBL" id="JBHRZH010000009">
    <property type="protein sequence ID" value="MFC3761825.1"/>
    <property type="molecule type" value="Genomic_DNA"/>
</dbReference>
<name>A0ABV7Y936_9ACTN</name>
<comment type="caution">
    <text evidence="1">The sequence shown here is derived from an EMBL/GenBank/DDBJ whole genome shotgun (WGS) entry which is preliminary data.</text>
</comment>
<dbReference type="RefSeq" id="WP_205114559.1">
    <property type="nucleotide sequence ID" value="NZ_JAFBCM010000001.1"/>
</dbReference>
<reference evidence="2" key="1">
    <citation type="journal article" date="2019" name="Int. J. Syst. Evol. Microbiol.">
        <title>The Global Catalogue of Microorganisms (GCM) 10K type strain sequencing project: providing services to taxonomists for standard genome sequencing and annotation.</title>
        <authorList>
            <consortium name="The Broad Institute Genomics Platform"/>
            <consortium name="The Broad Institute Genome Sequencing Center for Infectious Disease"/>
            <person name="Wu L."/>
            <person name="Ma J."/>
        </authorList>
    </citation>
    <scope>NUCLEOTIDE SEQUENCE [LARGE SCALE GENOMIC DNA]</scope>
    <source>
        <strain evidence="2">CGMCC 4.7241</strain>
    </source>
</reference>
<sequence>MTNVLFITLDRPLASALNEVADELHRHYGANVRLATFVDPEQIGEVSNLDEIHKVKLHLSHVRGRPARKYSPRWAYVLVRNPFLRRRLQRADNIVKPWLLAQTDPWLMKHAREADVLVALDARAVYTVWELAQINTKAKAVRGLYESLEALKLPDEHVADIGELASHLPAGSGSSGSSGTSER</sequence>
<accession>A0ABV7Y936</accession>
<proteinExistence type="predicted"/>
<gene>
    <name evidence="1" type="ORF">ACFOUW_13350</name>
</gene>
<evidence type="ECO:0000313" key="2">
    <source>
        <dbReference type="Proteomes" id="UP001595699"/>
    </source>
</evidence>
<protein>
    <submittedName>
        <fullName evidence="1">Uncharacterized protein</fullName>
    </submittedName>
</protein>